<comment type="catalytic activity">
    <reaction evidence="12">
        <text>4 Fe(2+) + O2 + 4 H(+) = 4 Fe(3+) + 2 H2O</text>
        <dbReference type="Rhea" id="RHEA:11148"/>
        <dbReference type="ChEBI" id="CHEBI:15377"/>
        <dbReference type="ChEBI" id="CHEBI:15378"/>
        <dbReference type="ChEBI" id="CHEBI:15379"/>
        <dbReference type="ChEBI" id="CHEBI:29033"/>
        <dbReference type="ChEBI" id="CHEBI:29034"/>
        <dbReference type="EC" id="1.16.3.1"/>
    </reaction>
</comment>
<evidence type="ECO:0000256" key="8">
    <source>
        <dbReference type="ARBA" id="ARBA00023002"/>
    </source>
</evidence>
<proteinExistence type="inferred from homology"/>
<dbReference type="VEuPathDB" id="FungiDB:I303_07048"/>
<evidence type="ECO:0000256" key="5">
    <source>
        <dbReference type="ARBA" id="ARBA00022448"/>
    </source>
</evidence>
<evidence type="ECO:0000256" key="10">
    <source>
        <dbReference type="ARBA" id="ARBA00023065"/>
    </source>
</evidence>
<dbReference type="EMBL" id="CP144540">
    <property type="protein sequence ID" value="WWC66005.1"/>
    <property type="molecule type" value="Genomic_DNA"/>
</dbReference>
<dbReference type="OrthoDB" id="1897642at2759"/>
<gene>
    <name evidence="14" type="ORF">I303_07048</name>
    <name evidence="15" type="ORF">I303_108627</name>
</gene>
<organism evidence="14">
    <name type="scientific">Kwoniella dejecticola CBS 10117</name>
    <dbReference type="NCBI Taxonomy" id="1296121"/>
    <lineage>
        <taxon>Eukaryota</taxon>
        <taxon>Fungi</taxon>
        <taxon>Dikarya</taxon>
        <taxon>Basidiomycota</taxon>
        <taxon>Agaricomycotina</taxon>
        <taxon>Tremellomycetes</taxon>
        <taxon>Tremellales</taxon>
        <taxon>Cryptococcaceae</taxon>
        <taxon>Kwoniella</taxon>
    </lineage>
</organism>
<dbReference type="NCBIfam" id="TIGR03422">
    <property type="entry name" value="mito_frataxin"/>
    <property type="match status" value="1"/>
</dbReference>
<keyword evidence="7" id="KW-0809">Transit peptide</keyword>
<evidence type="ECO:0000256" key="2">
    <source>
        <dbReference type="ARBA" id="ARBA00008183"/>
    </source>
</evidence>
<evidence type="ECO:0000256" key="11">
    <source>
        <dbReference type="ARBA" id="ARBA00023128"/>
    </source>
</evidence>
<dbReference type="GeneID" id="28970747"/>
<keyword evidence="9" id="KW-0408">Iron</keyword>
<evidence type="ECO:0000256" key="6">
    <source>
        <dbReference type="ARBA" id="ARBA00022496"/>
    </source>
</evidence>
<dbReference type="PROSITE" id="PS01344">
    <property type="entry name" value="FRATAXIN_1"/>
    <property type="match status" value="1"/>
</dbReference>
<dbReference type="RefSeq" id="XP_018260131.1">
    <property type="nucleotide sequence ID" value="XM_018410322.1"/>
</dbReference>
<dbReference type="PROSITE" id="PS50810">
    <property type="entry name" value="FRATAXIN_2"/>
    <property type="match status" value="1"/>
</dbReference>
<keyword evidence="5" id="KW-0813">Transport</keyword>
<evidence type="ECO:0000256" key="1">
    <source>
        <dbReference type="ARBA" id="ARBA00004173"/>
    </source>
</evidence>
<dbReference type="NCBIfam" id="TIGR03421">
    <property type="entry name" value="FeS_CyaY"/>
    <property type="match status" value="1"/>
</dbReference>
<keyword evidence="11" id="KW-0496">Mitochondrion</keyword>
<dbReference type="PANTHER" id="PTHR16821">
    <property type="entry name" value="FRATAXIN"/>
    <property type="match status" value="1"/>
</dbReference>
<evidence type="ECO:0000256" key="7">
    <source>
        <dbReference type="ARBA" id="ARBA00022946"/>
    </source>
</evidence>
<keyword evidence="10" id="KW-0406">Ion transport</keyword>
<evidence type="ECO:0000313" key="15">
    <source>
        <dbReference type="EMBL" id="WWC66005.1"/>
    </source>
</evidence>
<evidence type="ECO:0000256" key="4">
    <source>
        <dbReference type="ARBA" id="ARBA00022434"/>
    </source>
</evidence>
<dbReference type="InterPro" id="IPR002908">
    <property type="entry name" value="Frataxin/CyaY"/>
</dbReference>
<evidence type="ECO:0000313" key="16">
    <source>
        <dbReference type="Proteomes" id="UP000078595"/>
    </source>
</evidence>
<accession>A0A1A5ZWV3</accession>
<evidence type="ECO:0000313" key="14">
    <source>
        <dbReference type="EMBL" id="OBR82289.1"/>
    </source>
</evidence>
<evidence type="ECO:0000256" key="3">
    <source>
        <dbReference type="ARBA" id="ARBA00013107"/>
    </source>
</evidence>
<name>A0A1A5ZWV3_9TREE</name>
<dbReference type="GO" id="GO:0004322">
    <property type="term" value="F:ferroxidase activity"/>
    <property type="evidence" value="ECO:0007669"/>
    <property type="project" value="UniProtKB-EC"/>
</dbReference>
<dbReference type="InterPro" id="IPR017789">
    <property type="entry name" value="Frataxin"/>
</dbReference>
<dbReference type="GO" id="GO:0008199">
    <property type="term" value="F:ferric iron binding"/>
    <property type="evidence" value="ECO:0007669"/>
    <property type="project" value="InterPro"/>
</dbReference>
<evidence type="ECO:0000256" key="12">
    <source>
        <dbReference type="ARBA" id="ARBA00047990"/>
    </source>
</evidence>
<dbReference type="GO" id="GO:0034986">
    <property type="term" value="F:iron chaperone activity"/>
    <property type="evidence" value="ECO:0007669"/>
    <property type="project" value="TreeGrafter"/>
</dbReference>
<evidence type="ECO:0000256" key="13">
    <source>
        <dbReference type="SAM" id="MobiDB-lite"/>
    </source>
</evidence>
<comment type="similarity">
    <text evidence="2">Belongs to the frataxin family.</text>
</comment>
<dbReference type="EC" id="1.16.3.1" evidence="3"/>
<dbReference type="GO" id="GO:0006879">
    <property type="term" value="P:intracellular iron ion homeostasis"/>
    <property type="evidence" value="ECO:0007669"/>
    <property type="project" value="UniProtKB-KW"/>
</dbReference>
<dbReference type="Pfam" id="PF01491">
    <property type="entry name" value="Frataxin_Cyay"/>
    <property type="match status" value="1"/>
</dbReference>
<dbReference type="GO" id="GO:0005739">
    <property type="term" value="C:mitochondrion"/>
    <property type="evidence" value="ECO:0007669"/>
    <property type="project" value="UniProtKB-SubCell"/>
</dbReference>
<dbReference type="STRING" id="1296121.A0A1A5ZWV3"/>
<feature type="compositionally biased region" description="Polar residues" evidence="13">
    <location>
        <begin position="18"/>
        <end position="42"/>
    </location>
</feature>
<feature type="region of interest" description="Disordered" evidence="13">
    <location>
        <begin position="15"/>
        <end position="42"/>
    </location>
</feature>
<protein>
    <recommendedName>
        <fullName evidence="3">ferroxidase</fullName>
        <ecNumber evidence="3">1.16.3.1</ecNumber>
    </recommendedName>
</protein>
<dbReference type="GO" id="GO:0006826">
    <property type="term" value="P:iron ion transport"/>
    <property type="evidence" value="ECO:0007669"/>
    <property type="project" value="UniProtKB-KW"/>
</dbReference>
<dbReference type="GO" id="GO:0051537">
    <property type="term" value="F:2 iron, 2 sulfur cluster binding"/>
    <property type="evidence" value="ECO:0007669"/>
    <property type="project" value="TreeGrafter"/>
</dbReference>
<keyword evidence="16" id="KW-1185">Reference proteome</keyword>
<keyword evidence="6" id="KW-0410">Iron transport</keyword>
<dbReference type="InterPro" id="IPR020895">
    <property type="entry name" value="Frataxin_CS"/>
</dbReference>
<reference evidence="14" key="1">
    <citation type="submission" date="2013-07" db="EMBL/GenBank/DDBJ databases">
        <title>The Genome Sequence of Cryptococcus dejecticola CBS10117.</title>
        <authorList>
            <consortium name="The Broad Institute Genome Sequencing Platform"/>
            <person name="Cuomo C."/>
            <person name="Litvintseva A."/>
            <person name="Chen Y."/>
            <person name="Heitman J."/>
            <person name="Sun S."/>
            <person name="Springer D."/>
            <person name="Dromer F."/>
            <person name="Young S.K."/>
            <person name="Zeng Q."/>
            <person name="Gargeya S."/>
            <person name="Fitzgerald M."/>
            <person name="Abouelleil A."/>
            <person name="Alvarado L."/>
            <person name="Berlin A.M."/>
            <person name="Chapman S.B."/>
            <person name="Dewar J."/>
            <person name="Goldberg J."/>
            <person name="Griggs A."/>
            <person name="Gujja S."/>
            <person name="Hansen M."/>
            <person name="Howarth C."/>
            <person name="Imamovic A."/>
            <person name="Larimer J."/>
            <person name="McCowan C."/>
            <person name="Murphy C."/>
            <person name="Pearson M."/>
            <person name="Priest M."/>
            <person name="Roberts A."/>
            <person name="Saif S."/>
            <person name="Shea T."/>
            <person name="Sykes S."/>
            <person name="Wortman J."/>
            <person name="Nusbaum C."/>
            <person name="Birren B."/>
        </authorList>
    </citation>
    <scope>NUCLEOTIDE SEQUENCE [LARGE SCALE GENOMIC DNA]</scope>
    <source>
        <strain evidence="14">CBS 10117</strain>
    </source>
</reference>
<dbReference type="InterPro" id="IPR036524">
    <property type="entry name" value="Frataxin/CyaY_sf"/>
</dbReference>
<dbReference type="Proteomes" id="UP000078595">
    <property type="component" value="Chromosome 11"/>
</dbReference>
<dbReference type="EMBL" id="KI894035">
    <property type="protein sequence ID" value="OBR82289.1"/>
    <property type="molecule type" value="Genomic_DNA"/>
</dbReference>
<keyword evidence="4" id="KW-0409">Iron storage</keyword>
<dbReference type="SMART" id="SM01219">
    <property type="entry name" value="Frataxin_Cyay"/>
    <property type="match status" value="1"/>
</dbReference>
<comment type="subcellular location">
    <subcellularLocation>
        <location evidence="1">Mitochondrion</location>
    </subcellularLocation>
</comment>
<evidence type="ECO:0000256" key="9">
    <source>
        <dbReference type="ARBA" id="ARBA00023004"/>
    </source>
</evidence>
<dbReference type="Gene3D" id="3.30.920.10">
    <property type="entry name" value="Frataxin/CyaY"/>
    <property type="match status" value="1"/>
</dbReference>
<reference evidence="15" key="3">
    <citation type="submission" date="2024-02" db="EMBL/GenBank/DDBJ databases">
        <title>Comparative genomics of Cryptococcus and Kwoniella reveals pathogenesis evolution and contrasting modes of karyotype evolution via chromosome fusion or intercentromeric recombination.</title>
        <authorList>
            <person name="Coelho M.A."/>
            <person name="David-Palma M."/>
            <person name="Shea T."/>
            <person name="Bowers K."/>
            <person name="McGinley-Smith S."/>
            <person name="Mohammad A.W."/>
            <person name="Gnirke A."/>
            <person name="Yurkov A.M."/>
            <person name="Nowrousian M."/>
            <person name="Sun S."/>
            <person name="Cuomo C.A."/>
            <person name="Heitman J."/>
        </authorList>
    </citation>
    <scope>NUCLEOTIDE SEQUENCE</scope>
    <source>
        <strain evidence="15">CBS 10117</strain>
    </source>
</reference>
<dbReference type="GO" id="GO:0008198">
    <property type="term" value="F:ferrous iron binding"/>
    <property type="evidence" value="ECO:0007669"/>
    <property type="project" value="TreeGrafter"/>
</dbReference>
<dbReference type="GO" id="GO:0016226">
    <property type="term" value="P:iron-sulfur cluster assembly"/>
    <property type="evidence" value="ECO:0007669"/>
    <property type="project" value="InterPro"/>
</dbReference>
<dbReference type="SUPFAM" id="SSF55387">
    <property type="entry name" value="Frataxin/Nqo15-like"/>
    <property type="match status" value="1"/>
</dbReference>
<dbReference type="PANTHER" id="PTHR16821:SF2">
    <property type="entry name" value="FRATAXIN, MITOCHONDRIAL"/>
    <property type="match status" value="1"/>
</dbReference>
<dbReference type="KEGG" id="kdj:28970747"/>
<sequence length="226" mass="25443">MNPSSSRAIHQLKALSPRPSSLHHSFRNNRITPSFPSQSTSRTLTYHVQRQTQSGRIPSCSRPITQPLLCTSPSGARRFSTTRIQHTEQGEKPASTLTPEEYEQVSNRDMDILHENLEIYVEEFGPDDWEVEYSSGVMTLSLPPNGTYVINKQPPNLQIWMSSPFSGPSRFDYKTGKGWVHHRDDKIRFKELVEGELRALLVLVKQGGDDHAEGEGEGEGWQGTGL</sequence>
<reference evidence="15" key="2">
    <citation type="submission" date="2013-07" db="EMBL/GenBank/DDBJ databases">
        <authorList>
            <consortium name="The Broad Institute Genome Sequencing Platform"/>
            <person name="Cuomo C."/>
            <person name="Litvintseva A."/>
            <person name="Chen Y."/>
            <person name="Heitman J."/>
            <person name="Sun S."/>
            <person name="Springer D."/>
            <person name="Dromer F."/>
            <person name="Young S.K."/>
            <person name="Zeng Q."/>
            <person name="Gargeya S."/>
            <person name="Fitzgerald M."/>
            <person name="Abouelleil A."/>
            <person name="Alvarado L."/>
            <person name="Berlin A.M."/>
            <person name="Chapman S.B."/>
            <person name="Dewar J."/>
            <person name="Goldberg J."/>
            <person name="Griggs A."/>
            <person name="Gujja S."/>
            <person name="Hansen M."/>
            <person name="Howarth C."/>
            <person name="Imamovic A."/>
            <person name="Larimer J."/>
            <person name="McCowan C."/>
            <person name="Murphy C."/>
            <person name="Pearson M."/>
            <person name="Priest M."/>
            <person name="Roberts A."/>
            <person name="Saif S."/>
            <person name="Shea T."/>
            <person name="Sykes S."/>
            <person name="Wortman J."/>
            <person name="Nusbaum C."/>
            <person name="Birren B."/>
        </authorList>
    </citation>
    <scope>NUCLEOTIDE SEQUENCE</scope>
    <source>
        <strain evidence="15">CBS 10117</strain>
    </source>
</reference>
<keyword evidence="8" id="KW-0560">Oxidoreductase</keyword>
<dbReference type="AlphaFoldDB" id="A0A1A5ZWV3"/>